<feature type="domain" description="DUF4132" evidence="1">
    <location>
        <begin position="34"/>
        <end position="208"/>
    </location>
</feature>
<accession>A0A6B8W492</accession>
<organism evidence="2 3">
    <name type="scientific">Corynebacterium occultum</name>
    <dbReference type="NCBI Taxonomy" id="2675219"/>
    <lineage>
        <taxon>Bacteria</taxon>
        <taxon>Bacillati</taxon>
        <taxon>Actinomycetota</taxon>
        <taxon>Actinomycetes</taxon>
        <taxon>Mycobacteriales</taxon>
        <taxon>Corynebacteriaceae</taxon>
        <taxon>Corynebacterium</taxon>
    </lineage>
</organism>
<evidence type="ECO:0000313" key="2">
    <source>
        <dbReference type="EMBL" id="QGU07341.1"/>
    </source>
</evidence>
<protein>
    <recommendedName>
        <fullName evidence="1">DUF4132 domain-containing protein</fullName>
    </recommendedName>
</protein>
<reference evidence="2 3" key="1">
    <citation type="submission" date="2019-11" db="EMBL/GenBank/DDBJ databases">
        <title>Complete genome sequence of Corynebacterium kalinowskii 1959, a novel Corynebacterium species isolated from soil of a small paddock in Vilsendorf, Germany.</title>
        <authorList>
            <person name="Schaffert L."/>
            <person name="Ruwe M."/>
            <person name="Milse J."/>
            <person name="Hanuschka K."/>
            <person name="Ortseifen V."/>
            <person name="Droste J."/>
            <person name="Brandt D."/>
            <person name="Schlueter L."/>
            <person name="Kutter Y."/>
            <person name="Vinke S."/>
            <person name="Viehoefer P."/>
            <person name="Jacob L."/>
            <person name="Luebke N.-C."/>
            <person name="Schulte-Berndt E."/>
            <person name="Hain C."/>
            <person name="Linder M."/>
            <person name="Schmidt P."/>
            <person name="Wollenschlaeger L."/>
            <person name="Luttermann T."/>
            <person name="Thieme E."/>
            <person name="Hassa J."/>
            <person name="Haak M."/>
            <person name="Wittchen M."/>
            <person name="Mentz A."/>
            <person name="Persicke M."/>
            <person name="Busche T."/>
            <person name="Ruckert C."/>
        </authorList>
    </citation>
    <scope>NUCLEOTIDE SEQUENCE [LARGE SCALE GENOMIC DNA]</scope>
    <source>
        <strain evidence="2 3">2039</strain>
    </source>
</reference>
<dbReference type="KEGG" id="cok:COCCU_07035"/>
<dbReference type="EMBL" id="CP046455">
    <property type="protein sequence ID" value="QGU07341.1"/>
    <property type="molecule type" value="Genomic_DNA"/>
</dbReference>
<gene>
    <name evidence="2" type="ORF">COCCU_07035</name>
</gene>
<dbReference type="AlphaFoldDB" id="A0A6B8W492"/>
<sequence>MTTAVEQTGTTWREAGDYHLRLDGNQIIARNVKGRVLKSVPAKVKKHEAFEQLEALRNFFIQHEATCRGTVENWFLTGRSVPVTVVCGVWRDDAWRRTLQDLVVTDGTVGGLLRGADESGLHLVDLEGESVIIPRTGAATITLPHPALMSDLADWREFAVELGVHQGLDQLYRHTTEKPGDPQERQRALDTYRSGHYESGGYLRNRARDFGCTYTSDGISLKVAEGGHTVTAHLDLFGHGPQTPADLGRLYFLAEGTRLDPAEIGPVAWSEGIRMAEHIWAGRTIAEDEDS</sequence>
<dbReference type="InterPro" id="IPR025406">
    <property type="entry name" value="DUF4132"/>
</dbReference>
<proteinExistence type="predicted"/>
<name>A0A6B8W492_9CORY</name>
<evidence type="ECO:0000313" key="3">
    <source>
        <dbReference type="Proteomes" id="UP000424462"/>
    </source>
</evidence>
<dbReference type="Proteomes" id="UP000424462">
    <property type="component" value="Chromosome"/>
</dbReference>
<dbReference type="RefSeq" id="WP_156230845.1">
    <property type="nucleotide sequence ID" value="NZ_CP046455.1"/>
</dbReference>
<keyword evidence="3" id="KW-1185">Reference proteome</keyword>
<evidence type="ECO:0000259" key="1">
    <source>
        <dbReference type="Pfam" id="PF13569"/>
    </source>
</evidence>
<dbReference type="Pfam" id="PF13569">
    <property type="entry name" value="DUF4132"/>
    <property type="match status" value="1"/>
</dbReference>